<dbReference type="PROSITE" id="PS51257">
    <property type="entry name" value="PROKAR_LIPOPROTEIN"/>
    <property type="match status" value="1"/>
</dbReference>
<name>A0A381U112_9ZZZZ</name>
<dbReference type="EMBL" id="UINC01005533">
    <property type="protein sequence ID" value="SVA21930.1"/>
    <property type="molecule type" value="Genomic_DNA"/>
</dbReference>
<protein>
    <submittedName>
        <fullName evidence="1">Uncharacterized protein</fullName>
    </submittedName>
</protein>
<organism evidence="1">
    <name type="scientific">marine metagenome</name>
    <dbReference type="NCBI Taxonomy" id="408172"/>
    <lineage>
        <taxon>unclassified sequences</taxon>
        <taxon>metagenomes</taxon>
        <taxon>ecological metagenomes</taxon>
    </lineage>
</organism>
<sequence length="246" mass="27192">METKPVNSSRLPLTLALLFLASCEATNEPEIRGPRSQPATALGIYAPQQHRLYDGRFNISASNVYQVGSLNDTPPWDHMGNDAGNIKAVAGNISIDVNEIDNTGTFTADLELSEGRYVVTLEHIYEFSPCQDGGIAAFLYEHGDAGCGDSNWPKSLLYIAGWGYGSATLNGETLYQDYEIHFMVTQGMRHRETLQVMLNPDSGNAGSVNPAAQQLDFYIRSPARSALNHPNREVFDHFFAMEVTWR</sequence>
<proteinExistence type="predicted"/>
<evidence type="ECO:0000313" key="1">
    <source>
        <dbReference type="EMBL" id="SVA21930.1"/>
    </source>
</evidence>
<dbReference type="AlphaFoldDB" id="A0A381U112"/>
<gene>
    <name evidence="1" type="ORF">METZ01_LOCUS74784</name>
</gene>
<accession>A0A381U112</accession>
<reference evidence="1" key="1">
    <citation type="submission" date="2018-05" db="EMBL/GenBank/DDBJ databases">
        <authorList>
            <person name="Lanie J.A."/>
            <person name="Ng W.-L."/>
            <person name="Kazmierczak K.M."/>
            <person name="Andrzejewski T.M."/>
            <person name="Davidsen T.M."/>
            <person name="Wayne K.J."/>
            <person name="Tettelin H."/>
            <person name="Glass J.I."/>
            <person name="Rusch D."/>
            <person name="Podicherti R."/>
            <person name="Tsui H.-C.T."/>
            <person name="Winkler M.E."/>
        </authorList>
    </citation>
    <scope>NUCLEOTIDE SEQUENCE</scope>
</reference>